<evidence type="ECO:0000313" key="1">
    <source>
        <dbReference type="EMBL" id="CCH32799.1"/>
    </source>
</evidence>
<protein>
    <submittedName>
        <fullName evidence="1">Uncharacterized protein</fullName>
    </submittedName>
</protein>
<gene>
    <name evidence="1" type="ordered locus">BN6_55400</name>
</gene>
<organism evidence="1 2">
    <name type="scientific">Saccharothrix espanaensis (strain ATCC 51144 / DSM 44229 / JCM 9112 / NBRC 15066 / NRRL 15764)</name>
    <dbReference type="NCBI Taxonomy" id="1179773"/>
    <lineage>
        <taxon>Bacteria</taxon>
        <taxon>Bacillati</taxon>
        <taxon>Actinomycetota</taxon>
        <taxon>Actinomycetes</taxon>
        <taxon>Pseudonocardiales</taxon>
        <taxon>Pseudonocardiaceae</taxon>
        <taxon>Saccharothrix</taxon>
    </lineage>
</organism>
<dbReference type="Proteomes" id="UP000006281">
    <property type="component" value="Chromosome"/>
</dbReference>
<evidence type="ECO:0000313" key="2">
    <source>
        <dbReference type="Proteomes" id="UP000006281"/>
    </source>
</evidence>
<dbReference type="EMBL" id="HE804045">
    <property type="protein sequence ID" value="CCH32799.1"/>
    <property type="molecule type" value="Genomic_DNA"/>
</dbReference>
<dbReference type="HOGENOM" id="CLU_1991079_0_0_11"/>
<keyword evidence="2" id="KW-1185">Reference proteome</keyword>
<proteinExistence type="predicted"/>
<reference evidence="1 2" key="1">
    <citation type="journal article" date="2012" name="BMC Genomics">
        <title>Complete genome sequence of Saccharothrix espanaensis DSM 44229T and comparison to the other completely sequenced Pseudonocardiaceae.</title>
        <authorList>
            <person name="Strobel T."/>
            <person name="Al-Dilaimi A."/>
            <person name="Blom J."/>
            <person name="Gessner A."/>
            <person name="Kalinowski J."/>
            <person name="Luzhetska M."/>
            <person name="Puhler A."/>
            <person name="Szczepanowski R."/>
            <person name="Bechthold A."/>
            <person name="Ruckert C."/>
        </authorList>
    </citation>
    <scope>NUCLEOTIDE SEQUENCE [LARGE SCALE GENOMIC DNA]</scope>
    <source>
        <strain evidence="2">ATCC 51144 / DSM 44229 / JCM 9112 / NBRC 15066 / NRRL 15764</strain>
    </source>
</reference>
<dbReference type="STRING" id="1179773.BN6_55400"/>
<accession>K0K7C8</accession>
<sequence length="125" mass="13056">MLLGAPPLLPAGCHRRLDERNHLSVAHALAGRPRGRVDTASACSTARTDISRALTTIARIAAETPAEFVAVLHGTALSRESWTRAADLRCGARVSGALRKPDVPRAMLRASGVQRGAGVGNSALT</sequence>
<name>K0K7C8_SACES</name>
<dbReference type="AlphaFoldDB" id="K0K7C8"/>
<dbReference type="KEGG" id="sesp:BN6_55400"/>